<dbReference type="AlphaFoldDB" id="A0A3L6F8Y1"/>
<gene>
    <name evidence="1" type="ORF">Zm00014a_033409</name>
</gene>
<evidence type="ECO:0000313" key="2">
    <source>
        <dbReference type="Proteomes" id="UP000251960"/>
    </source>
</evidence>
<sequence>RYGPPLLPPFCVAKLSNRTLTRAIWLFVFGSDRISVYTCVMTTNFDFLYRLYTHAHHRVHLCVCVNRTCSSELQYTLVAYLLEYA</sequence>
<organism evidence="1 2">
    <name type="scientific">Zea mays</name>
    <name type="common">Maize</name>
    <dbReference type="NCBI Taxonomy" id="4577"/>
    <lineage>
        <taxon>Eukaryota</taxon>
        <taxon>Viridiplantae</taxon>
        <taxon>Streptophyta</taxon>
        <taxon>Embryophyta</taxon>
        <taxon>Tracheophyta</taxon>
        <taxon>Spermatophyta</taxon>
        <taxon>Magnoliopsida</taxon>
        <taxon>Liliopsida</taxon>
        <taxon>Poales</taxon>
        <taxon>Poaceae</taxon>
        <taxon>PACMAD clade</taxon>
        <taxon>Panicoideae</taxon>
        <taxon>Andropogonodae</taxon>
        <taxon>Andropogoneae</taxon>
        <taxon>Tripsacinae</taxon>
        <taxon>Zea</taxon>
    </lineage>
</organism>
<protein>
    <submittedName>
        <fullName evidence="1">Uncharacterized protein</fullName>
    </submittedName>
</protein>
<accession>A0A3L6F8Y1</accession>
<name>A0A3L6F8Y1_MAIZE</name>
<dbReference type="Proteomes" id="UP000251960">
    <property type="component" value="Chromosome 4"/>
</dbReference>
<feature type="non-terminal residue" evidence="1">
    <location>
        <position position="1"/>
    </location>
</feature>
<evidence type="ECO:0000313" key="1">
    <source>
        <dbReference type="EMBL" id="PWZ29615.1"/>
    </source>
</evidence>
<dbReference type="EMBL" id="NCVQ01000005">
    <property type="protein sequence ID" value="PWZ29615.1"/>
    <property type="molecule type" value="Genomic_DNA"/>
</dbReference>
<reference evidence="1 2" key="1">
    <citation type="journal article" date="2018" name="Nat. Genet.">
        <title>Extensive intraspecific gene order and gene structural variations between Mo17 and other maize genomes.</title>
        <authorList>
            <person name="Sun S."/>
            <person name="Zhou Y."/>
            <person name="Chen J."/>
            <person name="Shi J."/>
            <person name="Zhao H."/>
            <person name="Zhao H."/>
            <person name="Song W."/>
            <person name="Zhang M."/>
            <person name="Cui Y."/>
            <person name="Dong X."/>
            <person name="Liu H."/>
            <person name="Ma X."/>
            <person name="Jiao Y."/>
            <person name="Wang B."/>
            <person name="Wei X."/>
            <person name="Stein J.C."/>
            <person name="Glaubitz J.C."/>
            <person name="Lu F."/>
            <person name="Yu G."/>
            <person name="Liang C."/>
            <person name="Fengler K."/>
            <person name="Li B."/>
            <person name="Rafalski A."/>
            <person name="Schnable P.S."/>
            <person name="Ware D.H."/>
            <person name="Buckler E.S."/>
            <person name="Lai J."/>
        </authorList>
    </citation>
    <scope>NUCLEOTIDE SEQUENCE [LARGE SCALE GENOMIC DNA]</scope>
    <source>
        <strain evidence="2">cv. Missouri 17</strain>
        <tissue evidence="1">Seedling</tissue>
    </source>
</reference>
<proteinExistence type="predicted"/>
<comment type="caution">
    <text evidence="1">The sequence shown here is derived from an EMBL/GenBank/DDBJ whole genome shotgun (WGS) entry which is preliminary data.</text>
</comment>